<dbReference type="EMBL" id="CAMXCT010002367">
    <property type="protein sequence ID" value="CAI3997662.1"/>
    <property type="molecule type" value="Genomic_DNA"/>
</dbReference>
<protein>
    <submittedName>
        <fullName evidence="2">Uncharacterized protein</fullName>
    </submittedName>
</protein>
<evidence type="ECO:0000313" key="3">
    <source>
        <dbReference type="EMBL" id="CAL1151037.1"/>
    </source>
</evidence>
<reference evidence="3" key="2">
    <citation type="submission" date="2024-04" db="EMBL/GenBank/DDBJ databases">
        <authorList>
            <person name="Chen Y."/>
            <person name="Shah S."/>
            <person name="Dougan E. K."/>
            <person name="Thang M."/>
            <person name="Chan C."/>
        </authorList>
    </citation>
    <scope>NUCLEOTIDE SEQUENCE [LARGE SCALE GENOMIC DNA]</scope>
</reference>
<evidence type="ECO:0000256" key="1">
    <source>
        <dbReference type="SAM" id="MobiDB-lite"/>
    </source>
</evidence>
<proteinExistence type="predicted"/>
<sequence>MVCFTPFLYIVTREPLAETQTFRVLMDQLVLALTYLILLKCAHVRLPPICASWSEVTSEDLWDLHHVLALHMHGDVLAEEVSVAIRAAYDWHQLRQSGKVLSEMWFRVVRKQVPLPHALLTAIHVLEKRLAVPRLPCFPDGHALPWFTQCTTALRELVPSSMFSTTHALPLRISGEATSGLVETDASPSVAPASECPLAMHMLPDEGMDSSVDEAEEDLSDVNGDESPRHLQQKLELHSSTERDLNRFRILHRDFQQDRANGIDDGLSVDIPLWARKILDREAASSLQLRHHLSDGRERRGAAQSSVNAEKIEEYVAVATAAWTADSQEVAVKMPLNKGKSCRLCGSTKHTLATCCCRGAPEFRKLLKANQCKAKSKQSRTCRGTGTAAARKRGAKPAKKVAVSSRKRQAIARANYSGDKKTFDQRHDRQGSGGSVCSKPEKALEELQSLGFVNRPGLCSSCGVGQLLGPVPRHDAGSEGSLYYRCSNWECKKYTNCLSLQTWLCGLGRFGLLTPVRLLGIIKVYATRKYPRPQNAWPLACENYKVVRLVMDRLRHLEAEAGLRMCKEESWKLRGSVEADVHPREKPKHLLLYWRWGGLVERGQGGKIVLAELPHKLVSGKQQ</sequence>
<feature type="compositionally biased region" description="Basic and acidic residues" evidence="1">
    <location>
        <begin position="418"/>
        <end position="430"/>
    </location>
</feature>
<feature type="region of interest" description="Disordered" evidence="1">
    <location>
        <begin position="206"/>
        <end position="232"/>
    </location>
</feature>
<reference evidence="2" key="1">
    <citation type="submission" date="2022-10" db="EMBL/GenBank/DDBJ databases">
        <authorList>
            <person name="Chen Y."/>
            <person name="Dougan E. K."/>
            <person name="Chan C."/>
            <person name="Rhodes N."/>
            <person name="Thang M."/>
        </authorList>
    </citation>
    <scope>NUCLEOTIDE SEQUENCE</scope>
</reference>
<dbReference type="Proteomes" id="UP001152797">
    <property type="component" value="Unassembled WGS sequence"/>
</dbReference>
<feature type="region of interest" description="Disordered" evidence="1">
    <location>
        <begin position="418"/>
        <end position="438"/>
    </location>
</feature>
<evidence type="ECO:0000313" key="2">
    <source>
        <dbReference type="EMBL" id="CAI3997662.1"/>
    </source>
</evidence>
<dbReference type="AlphaFoldDB" id="A0A9P1CV35"/>
<organism evidence="2">
    <name type="scientific">Cladocopium goreaui</name>
    <dbReference type="NCBI Taxonomy" id="2562237"/>
    <lineage>
        <taxon>Eukaryota</taxon>
        <taxon>Sar</taxon>
        <taxon>Alveolata</taxon>
        <taxon>Dinophyceae</taxon>
        <taxon>Suessiales</taxon>
        <taxon>Symbiodiniaceae</taxon>
        <taxon>Cladocopium</taxon>
    </lineage>
</organism>
<dbReference type="EMBL" id="CAMXCT020002367">
    <property type="protein sequence ID" value="CAL1151037.1"/>
    <property type="molecule type" value="Genomic_DNA"/>
</dbReference>
<dbReference type="EMBL" id="CAMXCT030002367">
    <property type="protein sequence ID" value="CAL4784974.1"/>
    <property type="molecule type" value="Genomic_DNA"/>
</dbReference>
<name>A0A9P1CV35_9DINO</name>
<comment type="caution">
    <text evidence="2">The sequence shown here is derived from an EMBL/GenBank/DDBJ whole genome shotgun (WGS) entry which is preliminary data.</text>
</comment>
<accession>A0A9P1CV35</accession>
<feature type="compositionally biased region" description="Acidic residues" evidence="1">
    <location>
        <begin position="206"/>
        <end position="224"/>
    </location>
</feature>
<evidence type="ECO:0000313" key="4">
    <source>
        <dbReference type="Proteomes" id="UP001152797"/>
    </source>
</evidence>
<gene>
    <name evidence="2" type="ORF">C1SCF055_LOCUS24021</name>
</gene>
<keyword evidence="4" id="KW-1185">Reference proteome</keyword>